<feature type="coiled-coil region" evidence="1">
    <location>
        <begin position="188"/>
        <end position="218"/>
    </location>
</feature>
<evidence type="ECO:0000313" key="3">
    <source>
        <dbReference type="EMBL" id="KGM93088.1"/>
    </source>
</evidence>
<evidence type="ECO:0008006" key="5">
    <source>
        <dbReference type="Google" id="ProtNLM"/>
    </source>
</evidence>
<name>A0A0A0HXG2_CLOBO</name>
<dbReference type="Pfam" id="PF12784">
    <property type="entry name" value="PDDEXK_2"/>
    <property type="match status" value="1"/>
</dbReference>
<feature type="region of interest" description="Disordered" evidence="2">
    <location>
        <begin position="236"/>
        <end position="256"/>
    </location>
</feature>
<sequence>MRYGLLSPKVDFVFKKIFGNEKHPEILISFLNAVMKPANPIKSVKIRNSDIEKEHIEDKYSRLDIKATTNNGEEVNIEIQVKNEYNMIRRSLYYWSKMYEGQLTEGDNYNRLSKTVCINILDFKYLKNNRFHNGYRLKEITTNEELTDIEEIHFIELPKMKEANENEEVTDMLEAWIEFINNPSSDVVKKLEMNVREIKEAKEELVRLSSDKDEVQLYEQRKFAILDRVSDLENAEEKGKEIGKQEGLREGRKEGVKKGKIEVAKNLLDVLDVETIAAKTGLSVEEVKELKSKKQDL</sequence>
<proteinExistence type="predicted"/>
<dbReference type="NCBIfam" id="TIGR01784">
    <property type="entry name" value="T_den_put_tspse"/>
    <property type="match status" value="1"/>
</dbReference>
<comment type="caution">
    <text evidence="3">The sequence shown here is derived from an EMBL/GenBank/DDBJ whole genome shotgun (WGS) entry which is preliminary data.</text>
</comment>
<gene>
    <name evidence="3" type="ORF">Z955_16000</name>
</gene>
<organism evidence="3 4">
    <name type="scientific">Clostridium botulinum C/D str. DC5</name>
    <dbReference type="NCBI Taxonomy" id="1443128"/>
    <lineage>
        <taxon>Bacteria</taxon>
        <taxon>Bacillati</taxon>
        <taxon>Bacillota</taxon>
        <taxon>Clostridia</taxon>
        <taxon>Eubacteriales</taxon>
        <taxon>Clostridiaceae</taxon>
        <taxon>Clostridium</taxon>
    </lineage>
</organism>
<reference evidence="3 4" key="1">
    <citation type="submission" date="2014-01" db="EMBL/GenBank/DDBJ databases">
        <title>Plasmidome dynamics in the species complex Clostridium novyi sensu lato converts strains of independent lineages into distinctly different pathogens.</title>
        <authorList>
            <person name="Skarin H."/>
            <person name="Segerman B."/>
        </authorList>
    </citation>
    <scope>NUCLEOTIDE SEQUENCE [LARGE SCALE GENOMIC DNA]</scope>
    <source>
        <strain evidence="3 4">DC5</strain>
    </source>
</reference>
<dbReference type="EMBL" id="JDRY01000173">
    <property type="protein sequence ID" value="KGM93088.1"/>
    <property type="molecule type" value="Genomic_DNA"/>
</dbReference>
<dbReference type="InterPro" id="IPR010106">
    <property type="entry name" value="RpnA"/>
</dbReference>
<evidence type="ECO:0000313" key="4">
    <source>
        <dbReference type="Proteomes" id="UP000030014"/>
    </source>
</evidence>
<dbReference type="Proteomes" id="UP000030014">
    <property type="component" value="Unassembled WGS sequence"/>
</dbReference>
<dbReference type="RefSeq" id="WP_039258802.1">
    <property type="nucleotide sequence ID" value="NZ_JDRY01000173.1"/>
</dbReference>
<evidence type="ECO:0000256" key="1">
    <source>
        <dbReference type="SAM" id="Coils"/>
    </source>
</evidence>
<dbReference type="PANTHER" id="PTHR41317:SF1">
    <property type="entry name" value="PD-(D_E)XK NUCLEASE FAMILY TRANSPOSASE"/>
    <property type="match status" value="1"/>
</dbReference>
<protein>
    <recommendedName>
        <fullName evidence="5">Transposase</fullName>
    </recommendedName>
</protein>
<dbReference type="PANTHER" id="PTHR41317">
    <property type="entry name" value="PD-(D_E)XK NUCLEASE FAMILY TRANSPOSASE"/>
    <property type="match status" value="1"/>
</dbReference>
<keyword evidence="1" id="KW-0175">Coiled coil</keyword>
<evidence type="ECO:0000256" key="2">
    <source>
        <dbReference type="SAM" id="MobiDB-lite"/>
    </source>
</evidence>
<dbReference type="AlphaFoldDB" id="A0A0A0HXG2"/>
<accession>A0A0A0HXG2</accession>